<dbReference type="Pfam" id="PF02607">
    <property type="entry name" value="B12-binding_2"/>
    <property type="match status" value="1"/>
</dbReference>
<organism evidence="4 6">
    <name type="scientific">Streptomyces griseoviridis</name>
    <dbReference type="NCBI Taxonomy" id="45398"/>
    <lineage>
        <taxon>Bacteria</taxon>
        <taxon>Bacillati</taxon>
        <taxon>Actinomycetota</taxon>
        <taxon>Actinomycetes</taxon>
        <taxon>Kitasatosporales</taxon>
        <taxon>Streptomycetaceae</taxon>
        <taxon>Streptomyces</taxon>
    </lineage>
</organism>
<name>A0A3S9ZNH5_STRGD</name>
<dbReference type="GO" id="GO:0046872">
    <property type="term" value="F:metal ion binding"/>
    <property type="evidence" value="ECO:0007669"/>
    <property type="project" value="UniProtKB-KW"/>
</dbReference>
<dbReference type="Proteomes" id="UP000501753">
    <property type="component" value="Chromosome"/>
</dbReference>
<dbReference type="InterPro" id="IPR036724">
    <property type="entry name" value="Cobalamin-bd_sf"/>
</dbReference>
<evidence type="ECO:0000259" key="3">
    <source>
        <dbReference type="PROSITE" id="PS51332"/>
    </source>
</evidence>
<reference evidence="5 7" key="1">
    <citation type="submission" date="2018-04" db="EMBL/GenBank/DDBJ databases">
        <title>Complete genome sequences of Streptomyces griseoviridis K61 and characterization of antagonistic properties of biological control agents.</title>
        <authorList>
            <person name="Mariita R.M."/>
            <person name="Sello J.K."/>
        </authorList>
    </citation>
    <scope>NUCLEOTIDE SEQUENCE [LARGE SCALE GENOMIC DNA]</scope>
    <source>
        <strain evidence="5 7">K61</strain>
    </source>
</reference>
<proteinExistence type="predicted"/>
<dbReference type="KEGG" id="sgd:ELQ87_37100"/>
<evidence type="ECO:0000256" key="1">
    <source>
        <dbReference type="ARBA" id="ARBA00022723"/>
    </source>
</evidence>
<protein>
    <submittedName>
        <fullName evidence="4">Cobalamin-binding protein</fullName>
    </submittedName>
</protein>
<dbReference type="InterPro" id="IPR006158">
    <property type="entry name" value="Cobalamin-bd"/>
</dbReference>
<dbReference type="GO" id="GO:0005829">
    <property type="term" value="C:cytosol"/>
    <property type="evidence" value="ECO:0007669"/>
    <property type="project" value="TreeGrafter"/>
</dbReference>
<accession>A0A3S9ZNH5</accession>
<dbReference type="SUPFAM" id="SSF52242">
    <property type="entry name" value="Cobalamin (vitamin B12)-binding domain"/>
    <property type="match status" value="1"/>
</dbReference>
<dbReference type="PANTHER" id="PTHR45833:SF1">
    <property type="entry name" value="METHIONINE SYNTHASE"/>
    <property type="match status" value="1"/>
</dbReference>
<dbReference type="Gene3D" id="1.10.1240.10">
    <property type="entry name" value="Methionine synthase domain"/>
    <property type="match status" value="1"/>
</dbReference>
<dbReference type="GO" id="GO:0046653">
    <property type="term" value="P:tetrahydrofolate metabolic process"/>
    <property type="evidence" value="ECO:0007669"/>
    <property type="project" value="TreeGrafter"/>
</dbReference>
<dbReference type="PROSITE" id="PS51332">
    <property type="entry name" value="B12_BINDING"/>
    <property type="match status" value="1"/>
</dbReference>
<dbReference type="PANTHER" id="PTHR45833">
    <property type="entry name" value="METHIONINE SYNTHASE"/>
    <property type="match status" value="1"/>
</dbReference>
<evidence type="ECO:0000256" key="2">
    <source>
        <dbReference type="ARBA" id="ARBA00023285"/>
    </source>
</evidence>
<dbReference type="GO" id="GO:0008705">
    <property type="term" value="F:methionine synthase activity"/>
    <property type="evidence" value="ECO:0007669"/>
    <property type="project" value="TreeGrafter"/>
</dbReference>
<dbReference type="GO" id="GO:0031419">
    <property type="term" value="F:cobalamin binding"/>
    <property type="evidence" value="ECO:0007669"/>
    <property type="project" value="InterPro"/>
</dbReference>
<dbReference type="OrthoDB" id="3782345at2"/>
<keyword evidence="1" id="KW-0479">Metal-binding</keyword>
<dbReference type="GO" id="GO:0050667">
    <property type="term" value="P:homocysteine metabolic process"/>
    <property type="evidence" value="ECO:0007669"/>
    <property type="project" value="TreeGrafter"/>
</dbReference>
<feature type="domain" description="B12-binding" evidence="3">
    <location>
        <begin position="111"/>
        <end position="236"/>
    </location>
</feature>
<evidence type="ECO:0000313" key="6">
    <source>
        <dbReference type="Proteomes" id="UP000271291"/>
    </source>
</evidence>
<keyword evidence="7" id="KW-1185">Reference proteome</keyword>
<dbReference type="Gene3D" id="3.40.50.280">
    <property type="entry name" value="Cobalamin-binding domain"/>
    <property type="match status" value="1"/>
</dbReference>
<dbReference type="RefSeq" id="WP_127182009.1">
    <property type="nucleotide sequence ID" value="NZ_CP029078.1"/>
</dbReference>
<reference evidence="4 6" key="2">
    <citation type="submission" date="2018-12" db="EMBL/GenBank/DDBJ databases">
        <title>Streptomyces griseoviridis F1-27 complete genome.</title>
        <authorList>
            <person name="Mariita R.M."/>
            <person name="Sello J.K."/>
        </authorList>
    </citation>
    <scope>NUCLEOTIDE SEQUENCE [LARGE SCALE GENOMIC DNA]</scope>
    <source>
        <strain evidence="4 6">F1-27</strain>
    </source>
</reference>
<dbReference type="EMBL" id="CP029078">
    <property type="protein sequence ID" value="QCN83918.1"/>
    <property type="molecule type" value="Genomic_DNA"/>
</dbReference>
<gene>
    <name evidence="5" type="ORF">DDJ31_02140</name>
    <name evidence="4" type="ORF">ELQ87_37100</name>
</gene>
<dbReference type="Proteomes" id="UP000271291">
    <property type="component" value="Chromosome"/>
</dbReference>
<dbReference type="InterPro" id="IPR003759">
    <property type="entry name" value="Cbl-bd_cap"/>
</dbReference>
<sequence length="378" mass="40393">MTAASSTPTAPTAPAAPAGADLDDVRERLWLAVRDGDEYRASDTVLGAVDAGLPVVTALLDVIGAVQARVGVEWAANRLTVAQEHAATAIHERVIAALGHHPRHRGPEPAGGRITVVCVDGEWHALPARLLAEVLRHHGHGVDFLGAHVPVPHLVGHLHRTGSRAVALSATFSLHLPTAHTAVTACQAVGVPVLAGGAAFGPDGRYARTLGADAWAPDARAAVDVLDRGLALPDPLRTEARAVSCLAHLADQEYTMVVATRRQLVKETLARLEERYPPMRSYTDQQRERTAEDIGHIVDHLAVALYVNDPEFLPRFLRWTAGVLDARSVPARSLDPALELLGRQLQDFPRASRTLRQARAALDHLLPAPHPPGSGRIA</sequence>
<dbReference type="EMBL" id="CP034687">
    <property type="protein sequence ID" value="AZS89239.1"/>
    <property type="molecule type" value="Genomic_DNA"/>
</dbReference>
<evidence type="ECO:0000313" key="5">
    <source>
        <dbReference type="EMBL" id="QCN83918.1"/>
    </source>
</evidence>
<dbReference type="InterPro" id="IPR050554">
    <property type="entry name" value="Met_Synthase/Corrinoid"/>
</dbReference>
<keyword evidence="2" id="KW-0170">Cobalt</keyword>
<evidence type="ECO:0000313" key="7">
    <source>
        <dbReference type="Proteomes" id="UP000501753"/>
    </source>
</evidence>
<evidence type="ECO:0000313" key="4">
    <source>
        <dbReference type="EMBL" id="AZS89239.1"/>
    </source>
</evidence>
<dbReference type="Pfam" id="PF02310">
    <property type="entry name" value="B12-binding"/>
    <property type="match status" value="1"/>
</dbReference>
<dbReference type="InterPro" id="IPR036594">
    <property type="entry name" value="Meth_synthase_dom"/>
</dbReference>
<dbReference type="AlphaFoldDB" id="A0A3S9ZNH5"/>